<proteinExistence type="predicted"/>
<sequence>LNSAINQASSSHQRAASLPGRLYGLELSYSHEQQFQLGKDKENSRLKSLKTLKAFPAFQRLQRSSLRTEHQGKRQLPGHVHTLPFVCVLPDGQPASPGRLNNSQVCCTLTLA</sequence>
<evidence type="ECO:0000313" key="1">
    <source>
        <dbReference type="Ensembl" id="ENSSPAP00000027396.1"/>
    </source>
</evidence>
<accession>A0A3B5B3P3</accession>
<organism evidence="1">
    <name type="scientific">Stegastes partitus</name>
    <name type="common">bicolor damselfish</name>
    <dbReference type="NCBI Taxonomy" id="144197"/>
    <lineage>
        <taxon>Eukaryota</taxon>
        <taxon>Metazoa</taxon>
        <taxon>Chordata</taxon>
        <taxon>Craniata</taxon>
        <taxon>Vertebrata</taxon>
        <taxon>Euteleostomi</taxon>
        <taxon>Actinopterygii</taxon>
        <taxon>Neopterygii</taxon>
        <taxon>Teleostei</taxon>
        <taxon>Neoteleostei</taxon>
        <taxon>Acanthomorphata</taxon>
        <taxon>Ovalentaria</taxon>
        <taxon>Pomacentridae</taxon>
        <taxon>Stegastes</taxon>
    </lineage>
</organism>
<protein>
    <submittedName>
        <fullName evidence="1">Uncharacterized protein</fullName>
    </submittedName>
</protein>
<dbReference type="Ensembl" id="ENSSPAT00000027841.1">
    <property type="protein sequence ID" value="ENSSPAP00000027396.1"/>
    <property type="gene ID" value="ENSSPAG00000020654.1"/>
</dbReference>
<dbReference type="AlphaFoldDB" id="A0A3B5B3P3"/>
<name>A0A3B5B3P3_9TELE</name>
<reference evidence="1" key="1">
    <citation type="submission" date="2023-09" db="UniProtKB">
        <authorList>
            <consortium name="Ensembl"/>
        </authorList>
    </citation>
    <scope>IDENTIFICATION</scope>
</reference>